<proteinExistence type="predicted"/>
<evidence type="ECO:0000313" key="3">
    <source>
        <dbReference type="Proteomes" id="UP000268093"/>
    </source>
</evidence>
<evidence type="ECO:0000313" key="2">
    <source>
        <dbReference type="EMBL" id="RUP49855.1"/>
    </source>
</evidence>
<comment type="caution">
    <text evidence="2">The sequence shown here is derived from an EMBL/GenBank/DDBJ whole genome shotgun (WGS) entry which is preliminary data.</text>
</comment>
<reference evidence="2 3" key="1">
    <citation type="journal article" date="2018" name="New Phytol.">
        <title>Phylogenomics of Endogonaceae and evolution of mycorrhizas within Mucoromycota.</title>
        <authorList>
            <person name="Chang Y."/>
            <person name="Desiro A."/>
            <person name="Na H."/>
            <person name="Sandor L."/>
            <person name="Lipzen A."/>
            <person name="Clum A."/>
            <person name="Barry K."/>
            <person name="Grigoriev I.V."/>
            <person name="Martin F.M."/>
            <person name="Stajich J.E."/>
            <person name="Smith M.E."/>
            <person name="Bonito G."/>
            <person name="Spatafora J.W."/>
        </authorList>
    </citation>
    <scope>NUCLEOTIDE SEQUENCE [LARGE SCALE GENOMIC DNA]</scope>
    <source>
        <strain evidence="2 3">GMNB39</strain>
    </source>
</reference>
<dbReference type="Proteomes" id="UP000268093">
    <property type="component" value="Unassembled WGS sequence"/>
</dbReference>
<dbReference type="EMBL" id="RBNI01001904">
    <property type="protein sequence ID" value="RUP49855.1"/>
    <property type="molecule type" value="Genomic_DNA"/>
</dbReference>
<feature type="region of interest" description="Disordered" evidence="1">
    <location>
        <begin position="1"/>
        <end position="22"/>
    </location>
</feature>
<accession>A0A433DGF2</accession>
<gene>
    <name evidence="2" type="ORF">BC936DRAFT_141214</name>
</gene>
<organism evidence="2 3">
    <name type="scientific">Jimgerdemannia flammicorona</name>
    <dbReference type="NCBI Taxonomy" id="994334"/>
    <lineage>
        <taxon>Eukaryota</taxon>
        <taxon>Fungi</taxon>
        <taxon>Fungi incertae sedis</taxon>
        <taxon>Mucoromycota</taxon>
        <taxon>Mucoromycotina</taxon>
        <taxon>Endogonomycetes</taxon>
        <taxon>Endogonales</taxon>
        <taxon>Endogonaceae</taxon>
        <taxon>Jimgerdemannia</taxon>
    </lineage>
</organism>
<keyword evidence="3" id="KW-1185">Reference proteome</keyword>
<protein>
    <submittedName>
        <fullName evidence="2">Uncharacterized protein</fullName>
    </submittedName>
</protein>
<dbReference type="AlphaFoldDB" id="A0A433DGF2"/>
<name>A0A433DGF2_9FUNG</name>
<sequence length="125" mass="13510">MQRMSMDVEAAPIPKDEKSGTYSALSKNIPQTIASGIDHPWSLTTDSLATIEGIFSVLRLRGGGCVKDCLIAICCCCAIEEVSIRSFLRLLFPAILHPLILCSRTTLPSPTFQICCCAAIDEVCC</sequence>
<evidence type="ECO:0000256" key="1">
    <source>
        <dbReference type="SAM" id="MobiDB-lite"/>
    </source>
</evidence>